<dbReference type="GO" id="GO:0003700">
    <property type="term" value="F:DNA-binding transcription factor activity"/>
    <property type="evidence" value="ECO:0007669"/>
    <property type="project" value="TreeGrafter"/>
</dbReference>
<dbReference type="PANTHER" id="PTHR30055:SF148">
    <property type="entry name" value="TETR-FAMILY TRANSCRIPTIONAL REGULATOR"/>
    <property type="match status" value="1"/>
</dbReference>
<dbReference type="PROSITE" id="PS50977">
    <property type="entry name" value="HTH_TETR_2"/>
    <property type="match status" value="1"/>
</dbReference>
<dbReference type="Gene3D" id="1.10.10.60">
    <property type="entry name" value="Homeodomain-like"/>
    <property type="match status" value="1"/>
</dbReference>
<evidence type="ECO:0000256" key="3">
    <source>
        <dbReference type="ARBA" id="ARBA00023163"/>
    </source>
</evidence>
<keyword evidence="3" id="KW-0804">Transcription</keyword>
<protein>
    <submittedName>
        <fullName evidence="6">Transcriptional regulator, TetR family</fullName>
    </submittedName>
</protein>
<feature type="domain" description="HTH tetR-type" evidence="5">
    <location>
        <begin position="32"/>
        <end position="92"/>
    </location>
</feature>
<evidence type="ECO:0000313" key="6">
    <source>
        <dbReference type="EMBL" id="SMD15797.1"/>
    </source>
</evidence>
<proteinExistence type="predicted"/>
<sequence>MNLQVIGHFVVRVTMLCGVQVDHRKGPRRRGEALEDAILRAAIEELAEVGYTAVSMERIAIRARTSKAALYRRWSGRPDLIIDAYFKLAASDIDVPDTGSLRADVIALLRRTADRATPAMLHLVFGVLADAGTNEELKTKIRERLALLKPKQMHGILERAEARGEARGGLPERLRTLPLDLIRNEILQYAGGPNVPDEVIEEIVDQVFLPLVRA</sequence>
<reference evidence="6 7" key="1">
    <citation type="submission" date="2017-04" db="EMBL/GenBank/DDBJ databases">
        <authorList>
            <person name="Afonso C.L."/>
            <person name="Miller P.J."/>
            <person name="Scott M.A."/>
            <person name="Spackman E."/>
            <person name="Goraichik I."/>
            <person name="Dimitrov K.M."/>
            <person name="Suarez D.L."/>
            <person name="Swayne D.E."/>
        </authorList>
    </citation>
    <scope>NUCLEOTIDE SEQUENCE [LARGE SCALE GENOMIC DNA]</scope>
    <source>
        <strain evidence="6 7">DSM 43828</strain>
    </source>
</reference>
<dbReference type="GO" id="GO:0000976">
    <property type="term" value="F:transcription cis-regulatory region binding"/>
    <property type="evidence" value="ECO:0007669"/>
    <property type="project" value="TreeGrafter"/>
</dbReference>
<dbReference type="Pfam" id="PF00440">
    <property type="entry name" value="TetR_N"/>
    <property type="match status" value="1"/>
</dbReference>
<dbReference type="InterPro" id="IPR009057">
    <property type="entry name" value="Homeodomain-like_sf"/>
</dbReference>
<dbReference type="Pfam" id="PF16859">
    <property type="entry name" value="TetR_C_11"/>
    <property type="match status" value="1"/>
</dbReference>
<keyword evidence="2 4" id="KW-0238">DNA-binding</keyword>
<dbReference type="PANTHER" id="PTHR30055">
    <property type="entry name" value="HTH-TYPE TRANSCRIPTIONAL REGULATOR RUTR"/>
    <property type="match status" value="1"/>
</dbReference>
<organism evidence="6 7">
    <name type="scientific">Kibdelosporangium aridum</name>
    <dbReference type="NCBI Taxonomy" id="2030"/>
    <lineage>
        <taxon>Bacteria</taxon>
        <taxon>Bacillati</taxon>
        <taxon>Actinomycetota</taxon>
        <taxon>Actinomycetes</taxon>
        <taxon>Pseudonocardiales</taxon>
        <taxon>Pseudonocardiaceae</taxon>
        <taxon>Kibdelosporangium</taxon>
    </lineage>
</organism>
<name>A0A1W2F1F1_KIBAR</name>
<dbReference type="Gene3D" id="1.10.357.10">
    <property type="entry name" value="Tetracycline Repressor, domain 2"/>
    <property type="match status" value="1"/>
</dbReference>
<evidence type="ECO:0000256" key="4">
    <source>
        <dbReference type="PROSITE-ProRule" id="PRU00335"/>
    </source>
</evidence>
<dbReference type="EMBL" id="FWXV01000004">
    <property type="protein sequence ID" value="SMD15797.1"/>
    <property type="molecule type" value="Genomic_DNA"/>
</dbReference>
<dbReference type="Proteomes" id="UP000192674">
    <property type="component" value="Unassembled WGS sequence"/>
</dbReference>
<accession>A0A1W2F1F1</accession>
<dbReference type="InterPro" id="IPR011075">
    <property type="entry name" value="TetR_C"/>
</dbReference>
<dbReference type="AlphaFoldDB" id="A0A1W2F1F1"/>
<dbReference type="InterPro" id="IPR001647">
    <property type="entry name" value="HTH_TetR"/>
</dbReference>
<evidence type="ECO:0000256" key="2">
    <source>
        <dbReference type="ARBA" id="ARBA00023125"/>
    </source>
</evidence>
<keyword evidence="7" id="KW-1185">Reference proteome</keyword>
<dbReference type="SUPFAM" id="SSF46689">
    <property type="entry name" value="Homeodomain-like"/>
    <property type="match status" value="1"/>
</dbReference>
<keyword evidence="1" id="KW-0805">Transcription regulation</keyword>
<dbReference type="InterPro" id="IPR050109">
    <property type="entry name" value="HTH-type_TetR-like_transc_reg"/>
</dbReference>
<dbReference type="InterPro" id="IPR036271">
    <property type="entry name" value="Tet_transcr_reg_TetR-rel_C_sf"/>
</dbReference>
<evidence type="ECO:0000259" key="5">
    <source>
        <dbReference type="PROSITE" id="PS50977"/>
    </source>
</evidence>
<evidence type="ECO:0000256" key="1">
    <source>
        <dbReference type="ARBA" id="ARBA00023015"/>
    </source>
</evidence>
<feature type="DNA-binding region" description="H-T-H motif" evidence="4">
    <location>
        <begin position="55"/>
        <end position="74"/>
    </location>
</feature>
<dbReference type="SUPFAM" id="SSF48498">
    <property type="entry name" value="Tetracyclin repressor-like, C-terminal domain"/>
    <property type="match status" value="1"/>
</dbReference>
<gene>
    <name evidence="6" type="ORF">SAMN05661093_05334</name>
</gene>
<evidence type="ECO:0000313" key="7">
    <source>
        <dbReference type="Proteomes" id="UP000192674"/>
    </source>
</evidence>